<sequence length="137" mass="14959">MCVAGALARTSRAQRHKREHASSTGRARHGPSRTGRPRGRPERVVPNGPSRTGRSGPVVPAVDPASNRNALRPSAPRRPRPSPALHPLAPARYVAVRTDVTRTSVLRNTLQTVSDCYIRGATAHRRPHPENALNSWH</sequence>
<proteinExistence type="predicted"/>
<comment type="caution">
    <text evidence="2">The sequence shown here is derived from an EMBL/GenBank/DDBJ whole genome shotgun (WGS) entry which is preliminary data.</text>
</comment>
<feature type="region of interest" description="Disordered" evidence="1">
    <location>
        <begin position="1"/>
        <end position="89"/>
    </location>
</feature>
<dbReference type="EMBL" id="PHRB01000006">
    <property type="protein sequence ID" value="PJO66768.1"/>
    <property type="molecule type" value="Genomic_DNA"/>
</dbReference>
<accession>A0AAX0UDQ7</accession>
<name>A0AAX0UDQ7_BURPE</name>
<dbReference type="Proteomes" id="UP000231878">
    <property type="component" value="Unassembled WGS sequence"/>
</dbReference>
<reference evidence="2 3" key="1">
    <citation type="submission" date="2017-11" db="EMBL/GenBank/DDBJ databases">
        <title>Molecular characterization of Burkholderia pseudomallei and closely related isolates from Vietnam.</title>
        <authorList>
            <person name="Ustinov D.V."/>
            <person name="Antonov A.S."/>
            <person name="Avdusheva E.F."/>
            <person name="Shpak I.M."/>
            <person name="Zakharova I.B."/>
            <person name="Thi L.A."/>
            <person name="Teteryatnikova N."/>
            <person name="Lopasteyskaya Y.A."/>
            <person name="Kuzyutina J.A."/>
            <person name="Ngo T.N."/>
            <person name="Victorov D.V."/>
        </authorList>
    </citation>
    <scope>NUCLEOTIDE SEQUENCE [LARGE SCALE GENOMIC DNA]</scope>
    <source>
        <strain evidence="2 3">V1512</strain>
    </source>
</reference>
<gene>
    <name evidence="2" type="ORF">CWD88_08190</name>
</gene>
<evidence type="ECO:0000256" key="1">
    <source>
        <dbReference type="SAM" id="MobiDB-lite"/>
    </source>
</evidence>
<feature type="compositionally biased region" description="Basic residues" evidence="1">
    <location>
        <begin position="26"/>
        <end position="38"/>
    </location>
</feature>
<dbReference type="AlphaFoldDB" id="A0AAX0UDQ7"/>
<organism evidence="2 3">
    <name type="scientific">Burkholderia pseudomallei</name>
    <name type="common">Pseudomonas pseudomallei</name>
    <dbReference type="NCBI Taxonomy" id="28450"/>
    <lineage>
        <taxon>Bacteria</taxon>
        <taxon>Pseudomonadati</taxon>
        <taxon>Pseudomonadota</taxon>
        <taxon>Betaproteobacteria</taxon>
        <taxon>Burkholderiales</taxon>
        <taxon>Burkholderiaceae</taxon>
        <taxon>Burkholderia</taxon>
        <taxon>pseudomallei group</taxon>
    </lineage>
</organism>
<evidence type="ECO:0000313" key="3">
    <source>
        <dbReference type="Proteomes" id="UP000231878"/>
    </source>
</evidence>
<evidence type="ECO:0000313" key="2">
    <source>
        <dbReference type="EMBL" id="PJO66768.1"/>
    </source>
</evidence>
<protein>
    <submittedName>
        <fullName evidence="2">Uncharacterized protein</fullName>
    </submittedName>
</protein>